<reference evidence="1 2" key="1">
    <citation type="submission" date="2017-09" db="EMBL/GenBank/DDBJ databases">
        <title>WGS assembly of Aquilegia coerulea Goldsmith.</title>
        <authorList>
            <person name="Hodges S."/>
            <person name="Kramer E."/>
            <person name="Nordborg M."/>
            <person name="Tomkins J."/>
            <person name="Borevitz J."/>
            <person name="Derieg N."/>
            <person name="Yan J."/>
            <person name="Mihaltcheva S."/>
            <person name="Hayes R.D."/>
            <person name="Rokhsar D."/>
        </authorList>
    </citation>
    <scope>NUCLEOTIDE SEQUENCE [LARGE SCALE GENOMIC DNA]</scope>
    <source>
        <strain evidence="2">cv. Goldsmith</strain>
    </source>
</reference>
<protein>
    <submittedName>
        <fullName evidence="1">Uncharacterized protein</fullName>
    </submittedName>
</protein>
<sequence length="71" mass="7877">MNNFTIHVLVHWKVDFLPIFILEIINEDPIATTHENFSLDGGATRSKALIKLKITSNAMNLGPNAAFSLVL</sequence>
<dbReference type="InParanoid" id="A0A2G5CJN1"/>
<name>A0A2G5CJN1_AQUCA</name>
<evidence type="ECO:0000313" key="2">
    <source>
        <dbReference type="Proteomes" id="UP000230069"/>
    </source>
</evidence>
<accession>A0A2G5CJN1</accession>
<proteinExistence type="predicted"/>
<dbReference type="Proteomes" id="UP000230069">
    <property type="component" value="Unassembled WGS sequence"/>
</dbReference>
<dbReference type="AlphaFoldDB" id="A0A2G5CJN1"/>
<dbReference type="EMBL" id="KZ305066">
    <property type="protein sequence ID" value="PIA31512.1"/>
    <property type="molecule type" value="Genomic_DNA"/>
</dbReference>
<evidence type="ECO:0000313" key="1">
    <source>
        <dbReference type="EMBL" id="PIA31512.1"/>
    </source>
</evidence>
<keyword evidence="2" id="KW-1185">Reference proteome</keyword>
<organism evidence="1 2">
    <name type="scientific">Aquilegia coerulea</name>
    <name type="common">Rocky mountain columbine</name>
    <dbReference type="NCBI Taxonomy" id="218851"/>
    <lineage>
        <taxon>Eukaryota</taxon>
        <taxon>Viridiplantae</taxon>
        <taxon>Streptophyta</taxon>
        <taxon>Embryophyta</taxon>
        <taxon>Tracheophyta</taxon>
        <taxon>Spermatophyta</taxon>
        <taxon>Magnoliopsida</taxon>
        <taxon>Ranunculales</taxon>
        <taxon>Ranunculaceae</taxon>
        <taxon>Thalictroideae</taxon>
        <taxon>Aquilegia</taxon>
    </lineage>
</organism>
<gene>
    <name evidence="1" type="ORF">AQUCO_04900071v1</name>
</gene>